<dbReference type="SUPFAM" id="SSF51735">
    <property type="entry name" value="NAD(P)-binding Rossmann-fold domains"/>
    <property type="match status" value="1"/>
</dbReference>
<protein>
    <submittedName>
        <fullName evidence="3">Predicted dehydrogenase</fullName>
    </submittedName>
</protein>
<dbReference type="SUPFAM" id="SSF55347">
    <property type="entry name" value="Glyceraldehyde-3-phosphate dehydrogenase-like, C-terminal domain"/>
    <property type="match status" value="1"/>
</dbReference>
<dbReference type="GO" id="GO:0000166">
    <property type="term" value="F:nucleotide binding"/>
    <property type="evidence" value="ECO:0007669"/>
    <property type="project" value="InterPro"/>
</dbReference>
<dbReference type="InterPro" id="IPR036291">
    <property type="entry name" value="NAD(P)-bd_dom_sf"/>
</dbReference>
<dbReference type="InterPro" id="IPR052515">
    <property type="entry name" value="Gfo/Idh/MocA_Oxidoreductase"/>
</dbReference>
<evidence type="ECO:0000259" key="2">
    <source>
        <dbReference type="Pfam" id="PF22725"/>
    </source>
</evidence>
<proteinExistence type="predicted"/>
<dbReference type="Pfam" id="PF01408">
    <property type="entry name" value="GFO_IDH_MocA"/>
    <property type="match status" value="1"/>
</dbReference>
<dbReference type="EMBL" id="FPCK01000004">
    <property type="protein sequence ID" value="SFV38470.1"/>
    <property type="molecule type" value="Genomic_DNA"/>
</dbReference>
<dbReference type="Pfam" id="PF22725">
    <property type="entry name" value="GFO_IDH_MocA_C3"/>
    <property type="match status" value="1"/>
</dbReference>
<evidence type="ECO:0000259" key="1">
    <source>
        <dbReference type="Pfam" id="PF01408"/>
    </source>
</evidence>
<dbReference type="STRING" id="429728.SAMN05216456_3453"/>
<dbReference type="InterPro" id="IPR055170">
    <property type="entry name" value="GFO_IDH_MocA-like_dom"/>
</dbReference>
<dbReference type="PANTHER" id="PTHR43249:SF1">
    <property type="entry name" value="D-GLUCOSIDE 3-DEHYDROGENASE"/>
    <property type="match status" value="1"/>
</dbReference>
<reference evidence="3 4" key="1">
    <citation type="submission" date="2016-10" db="EMBL/GenBank/DDBJ databases">
        <authorList>
            <person name="de Groot N.N."/>
        </authorList>
    </citation>
    <scope>NUCLEOTIDE SEQUENCE [LARGE SCALE GENOMIC DNA]</scope>
    <source>
        <strain evidence="3 4">IPL20</strain>
    </source>
</reference>
<dbReference type="PANTHER" id="PTHR43249">
    <property type="entry name" value="UDP-N-ACETYL-2-AMINO-2-DEOXY-D-GLUCURONATE OXIDASE"/>
    <property type="match status" value="1"/>
</dbReference>
<organism evidence="3 4">
    <name type="scientific">Devosia crocina</name>
    <dbReference type="NCBI Taxonomy" id="429728"/>
    <lineage>
        <taxon>Bacteria</taxon>
        <taxon>Pseudomonadati</taxon>
        <taxon>Pseudomonadota</taxon>
        <taxon>Alphaproteobacteria</taxon>
        <taxon>Hyphomicrobiales</taxon>
        <taxon>Devosiaceae</taxon>
        <taxon>Devosia</taxon>
    </lineage>
</organism>
<dbReference type="Gene3D" id="3.40.50.720">
    <property type="entry name" value="NAD(P)-binding Rossmann-like Domain"/>
    <property type="match status" value="1"/>
</dbReference>
<evidence type="ECO:0000313" key="3">
    <source>
        <dbReference type="EMBL" id="SFV38470.1"/>
    </source>
</evidence>
<name>A0A1I7NV07_9HYPH</name>
<feature type="domain" description="GFO/IDH/MocA-like oxidoreductase" evidence="2">
    <location>
        <begin position="148"/>
        <end position="235"/>
    </location>
</feature>
<dbReference type="AlphaFoldDB" id="A0A1I7NV07"/>
<accession>A0A1I7NV07</accession>
<feature type="domain" description="Gfo/Idh/MocA-like oxidoreductase N-terminal" evidence="1">
    <location>
        <begin position="5"/>
        <end position="122"/>
    </location>
</feature>
<dbReference type="RefSeq" id="WP_342028870.1">
    <property type="nucleotide sequence ID" value="NZ_FPCK01000004.1"/>
</dbReference>
<evidence type="ECO:0000313" key="4">
    <source>
        <dbReference type="Proteomes" id="UP000199074"/>
    </source>
</evidence>
<dbReference type="Gene3D" id="3.30.360.10">
    <property type="entry name" value="Dihydrodipicolinate Reductase, domain 2"/>
    <property type="match status" value="1"/>
</dbReference>
<gene>
    <name evidence="3" type="ORF">SAMN05216456_3453</name>
</gene>
<dbReference type="Proteomes" id="UP000199074">
    <property type="component" value="Unassembled WGS sequence"/>
</dbReference>
<dbReference type="InterPro" id="IPR000683">
    <property type="entry name" value="Gfo/Idh/MocA-like_OxRdtase_N"/>
</dbReference>
<keyword evidence="4" id="KW-1185">Reference proteome</keyword>
<sequence length="323" mass="35334">MNRTRIGFIGAGGIAQRHLGVLEQFDDVDLVAFADVDFDRALAAAARFGARAFGSHDELLSDESLDAVYICIPPFAHGAAERAVIAKGLPFFVEKPISLDLKFAEELAAKIDAAGLITGVGYHWRYLDTVEEARRQLEQRPAQLVSGYWLDQTPPPQWWWHQDQSGGQMVEQTTHIIDLARYLVGDVTQVFAMAGHRDRADFPGLDVATVSTASLRFASGAIGNIGSTCLLNWGHRVGLHLFAEGLALELTDHDIMIDVGAGRPVRHAEGDPVWREDRDFIDAVRGAPSCIRCSYAEALKTHRIALAINQSAQTGQPIDLAAR</sequence>